<evidence type="ECO:0000313" key="1">
    <source>
        <dbReference type="EMBL" id="KAB0476549.1"/>
    </source>
</evidence>
<protein>
    <submittedName>
        <fullName evidence="1">Uncharacterized protein</fullName>
    </submittedName>
</protein>
<reference evidence="1 2" key="1">
    <citation type="submission" date="2019-09" db="EMBL/GenBank/DDBJ databases">
        <title>Draft genome sequences of 48 bacterial type strains from the CCUG.</title>
        <authorList>
            <person name="Tunovic T."/>
            <person name="Pineiro-Iglesias B."/>
            <person name="Unosson C."/>
            <person name="Inganas E."/>
            <person name="Ohlen M."/>
            <person name="Cardew S."/>
            <person name="Jensie-Markopoulos S."/>
            <person name="Salva-Serra F."/>
            <person name="Jaen-Luchoro D."/>
            <person name="Karlsson R."/>
            <person name="Svensson-Stadler L."/>
            <person name="Chun J."/>
            <person name="Moore E."/>
        </authorList>
    </citation>
    <scope>NUCLEOTIDE SEQUENCE [LARGE SCALE GENOMIC DNA]</scope>
    <source>
        <strain evidence="1 2">CCUG 48643</strain>
    </source>
</reference>
<dbReference type="InterPro" id="IPR010455">
    <property type="entry name" value="Phage_82_GpQ"/>
</dbReference>
<comment type="caution">
    <text evidence="1">The sequence shown here is derived from an EMBL/GenBank/DDBJ whole genome shotgun (WGS) entry which is preliminary data.</text>
</comment>
<dbReference type="EMBL" id="VZPX01000047">
    <property type="protein sequence ID" value="KAB0476549.1"/>
    <property type="molecule type" value="Genomic_DNA"/>
</dbReference>
<proteinExistence type="predicted"/>
<dbReference type="Pfam" id="PF06323">
    <property type="entry name" value="Phage_antiter_Q"/>
    <property type="match status" value="1"/>
</dbReference>
<dbReference type="Proteomes" id="UP000423756">
    <property type="component" value="Unassembled WGS sequence"/>
</dbReference>
<dbReference type="GeneID" id="77344853"/>
<dbReference type="RefSeq" id="WP_150897849.1">
    <property type="nucleotide sequence ID" value="NZ_AP025468.1"/>
</dbReference>
<organism evidence="1 2">
    <name type="scientific">Vibrio chagasii</name>
    <dbReference type="NCBI Taxonomy" id="170679"/>
    <lineage>
        <taxon>Bacteria</taxon>
        <taxon>Pseudomonadati</taxon>
        <taxon>Pseudomonadota</taxon>
        <taxon>Gammaproteobacteria</taxon>
        <taxon>Vibrionales</taxon>
        <taxon>Vibrionaceae</taxon>
        <taxon>Vibrio</taxon>
    </lineage>
</organism>
<gene>
    <name evidence="1" type="ORF">F7Q91_19105</name>
</gene>
<name>A0A7V7TF61_9VIBR</name>
<accession>A0A7V7TF61</accession>
<sequence>MRVKYNEEGLREELRAALLVVPKTRGQLDGFENNGYSDNKFSRSPVREITDEEGTCLAKVKASVVTTLPCKSFKQSPVPLPTQAFLYARLMRDMNTNEEHISDWLRYCYSEGAQLPTAVLLQTLLDEFYKNEPSIKSAKSKELIKHLALLACQQKREALNAGKNLLPQTRIAELAGKKPSAWEMTWSKRWKHLLQILSRFDKEGLDHVHERRSREKASRRNGNVPVQCGIQSAARNEMVARMAV</sequence>
<dbReference type="AlphaFoldDB" id="A0A7V7TF61"/>
<evidence type="ECO:0000313" key="2">
    <source>
        <dbReference type="Proteomes" id="UP000423756"/>
    </source>
</evidence>